<reference evidence="2 3" key="1">
    <citation type="journal article" date="2016" name="Nat. Commun.">
        <title>Thousands of microbial genomes shed light on interconnected biogeochemical processes in an aquifer system.</title>
        <authorList>
            <person name="Anantharaman K."/>
            <person name="Brown C.T."/>
            <person name="Hug L.A."/>
            <person name="Sharon I."/>
            <person name="Castelle C.J."/>
            <person name="Probst A.J."/>
            <person name="Thomas B.C."/>
            <person name="Singh A."/>
            <person name="Wilkins M.J."/>
            <person name="Karaoz U."/>
            <person name="Brodie E.L."/>
            <person name="Williams K.H."/>
            <person name="Hubbard S.S."/>
            <person name="Banfield J.F."/>
        </authorList>
    </citation>
    <scope>NUCLEOTIDE SEQUENCE [LARGE SCALE GENOMIC DNA]</scope>
</reference>
<protein>
    <recommendedName>
        <fullName evidence="4">G8 domain-containing protein</fullName>
    </recommendedName>
</protein>
<sequence>MVKKIHLGVIITLLLVPVVVQAACNFHDITGFIWSSNIGWISLNCANTGADVDYGADVNFDAPTPATPMTGYGWSPNVGWVNFQPAGPYPTAPNYTSLFTRNLGESPTSTVGKITGWAKVESLGSNGWLKMGPIVINTVDYGVQVGTNRAFTGWSWNGGDNIGYGPEPDRGTGWVSWLGNGYGASAVARWFETLYGDIYSGGDIDAPFSPPAGRYSATYLLQANGTIDPATITSPGGAGAPYRSENFGVVALPQQSNSYRGTLGILDRIGIFNGYYGTVVTHSGDSNSSSALGANIILERKIHYFTGNLTIDSDLTFNKGTGVQKGNGTIIVDGDLIVNANTLYQSGAVAGRIDNLPSIGWLVKGNVTINPVVSSMAGVFYSEGASGITTGTTGNPLTEQPLAVNGMFIAHSIFLQRLFVSADNTPAEQITFDGRAAVNPPPGFADMIKGLPTLREVVPSS</sequence>
<comment type="caution">
    <text evidence="2">The sequence shown here is derived from an EMBL/GenBank/DDBJ whole genome shotgun (WGS) entry which is preliminary data.</text>
</comment>
<organism evidence="2 3">
    <name type="scientific">Candidatus Komeilibacteria bacterium RIFCSPLOWO2_02_FULL_48_11</name>
    <dbReference type="NCBI Taxonomy" id="1798553"/>
    <lineage>
        <taxon>Bacteria</taxon>
        <taxon>Candidatus Komeiliibacteriota</taxon>
    </lineage>
</organism>
<feature type="chain" id="PRO_5009582134" description="G8 domain-containing protein" evidence="1">
    <location>
        <begin position="23"/>
        <end position="461"/>
    </location>
</feature>
<feature type="signal peptide" evidence="1">
    <location>
        <begin position="1"/>
        <end position="22"/>
    </location>
</feature>
<gene>
    <name evidence="2" type="ORF">A3H70_00455</name>
</gene>
<dbReference type="STRING" id="1798553.A3H70_00455"/>
<accession>A0A1G2BS21</accession>
<proteinExistence type="predicted"/>
<name>A0A1G2BS21_9BACT</name>
<dbReference type="AlphaFoldDB" id="A0A1G2BS21"/>
<dbReference type="EMBL" id="MHKO01000035">
    <property type="protein sequence ID" value="OGY91842.1"/>
    <property type="molecule type" value="Genomic_DNA"/>
</dbReference>
<evidence type="ECO:0000256" key="1">
    <source>
        <dbReference type="SAM" id="SignalP"/>
    </source>
</evidence>
<keyword evidence="1" id="KW-0732">Signal</keyword>
<evidence type="ECO:0000313" key="2">
    <source>
        <dbReference type="EMBL" id="OGY91842.1"/>
    </source>
</evidence>
<dbReference type="Proteomes" id="UP000178109">
    <property type="component" value="Unassembled WGS sequence"/>
</dbReference>
<evidence type="ECO:0000313" key="3">
    <source>
        <dbReference type="Proteomes" id="UP000178109"/>
    </source>
</evidence>
<evidence type="ECO:0008006" key="4">
    <source>
        <dbReference type="Google" id="ProtNLM"/>
    </source>
</evidence>